<accession>A0ABR5TLR9</accession>
<dbReference type="EMBL" id="LSDB01000023">
    <property type="protein sequence ID" value="KXB57979.1"/>
    <property type="molecule type" value="Genomic_DNA"/>
</dbReference>
<organism evidence="1 2">
    <name type="scientific">Gemelliphila asaccharolytica</name>
    <dbReference type="NCBI Taxonomy" id="502393"/>
    <lineage>
        <taxon>Bacteria</taxon>
        <taxon>Bacillati</taxon>
        <taxon>Bacillota</taxon>
        <taxon>Bacilli</taxon>
        <taxon>Bacillales</taxon>
        <taxon>Gemellaceae</taxon>
        <taxon>Gemelliphila</taxon>
    </lineage>
</organism>
<keyword evidence="2" id="KW-1185">Reference proteome</keyword>
<evidence type="ECO:0008006" key="3">
    <source>
        <dbReference type="Google" id="ProtNLM"/>
    </source>
</evidence>
<gene>
    <name evidence="1" type="ORF">HMPREF1871_00645</name>
</gene>
<reference evidence="1 2" key="1">
    <citation type="submission" date="2016-01" db="EMBL/GenBank/DDBJ databases">
        <authorList>
            <person name="Mitreva M."/>
            <person name="Pepin K.H."/>
            <person name="Mihindukulasuriya K.A."/>
            <person name="Fulton R."/>
            <person name="Fronick C."/>
            <person name="O'Laughlin M."/>
            <person name="Miner T."/>
            <person name="Herter B."/>
            <person name="Rosa B.A."/>
            <person name="Cordes M."/>
            <person name="Tomlinson C."/>
            <person name="Wollam A."/>
            <person name="Palsikar V.B."/>
            <person name="Mardis E.R."/>
            <person name="Wilson R.K."/>
        </authorList>
    </citation>
    <scope>NUCLEOTIDE SEQUENCE [LARGE SCALE GENOMIC DNA]</scope>
    <source>
        <strain evidence="1 2">KA00071</strain>
    </source>
</reference>
<protein>
    <recommendedName>
        <fullName evidence="3">Phage protein</fullName>
    </recommendedName>
</protein>
<evidence type="ECO:0000313" key="2">
    <source>
        <dbReference type="Proteomes" id="UP000070467"/>
    </source>
</evidence>
<name>A0ABR5TLR9_9BACL</name>
<comment type="caution">
    <text evidence="1">The sequence shown here is derived from an EMBL/GenBank/DDBJ whole genome shotgun (WGS) entry which is preliminary data.</text>
</comment>
<evidence type="ECO:0000313" key="1">
    <source>
        <dbReference type="EMBL" id="KXB57979.1"/>
    </source>
</evidence>
<proteinExistence type="predicted"/>
<dbReference type="Proteomes" id="UP000070467">
    <property type="component" value="Unassembled WGS sequence"/>
</dbReference>
<sequence length="70" mass="8502">MEKRRAYKTQQAQNEANKRYLENNPEKRIKFKISNYKSTCKSFIRKYSTQEDLEEIKKTIAKREIELKGE</sequence>
<dbReference type="RefSeq" id="WP_066129979.1">
    <property type="nucleotide sequence ID" value="NZ_KQ959874.1"/>
</dbReference>